<evidence type="ECO:0000256" key="11">
    <source>
        <dbReference type="ARBA" id="ARBA00079383"/>
    </source>
</evidence>
<comment type="subcellular location">
    <subcellularLocation>
        <location evidence="1">Cytoplasm</location>
    </subcellularLocation>
</comment>
<dbReference type="InterPro" id="IPR036186">
    <property type="entry name" value="Serpin_sf"/>
</dbReference>
<sequence length="379" mass="42941">MDNLCAANTTFALDLLRKLCDNKSTQNLFFSPFSISSALSMVLLGSKGNTEAQIAKVLSLKKAEDAHNEYQSLLSEINDPTAKYILRTANRLYGEKTFEFLSSFIESSQKFYHAGLEQTDFVHAWKDSRKQINGWVEERTEGKIQNMLAEGILNSQTRLVLVNAIYFKGNWEKQFNKERTAEAPFHINKNETRPVQMMFKKDTFNMTYIGDFKTKILELPYVGNELSMIILLPDAIQDESTGLESLERELTYEKLIDWINPEMMDCTEVRVSLPKFKLEEDYDLKPLLSSMGMPDAFDLGKADFSGISAGNELVLSEVVHKSFVEVNEEGTEAAAATAGVMMLRCAVIVPEFTADHPFLFFIRHNKTSSILFCGRFCSP</sequence>
<name>A0A087V3N2_BALRE</name>
<evidence type="ECO:0000256" key="4">
    <source>
        <dbReference type="ARBA" id="ARBA00022690"/>
    </source>
</evidence>
<keyword evidence="4" id="KW-0646">Protease inhibitor</keyword>
<dbReference type="CDD" id="cd19956">
    <property type="entry name" value="serpinB"/>
    <property type="match status" value="1"/>
</dbReference>
<dbReference type="FunFam" id="3.30.497.10:FF:000001">
    <property type="entry name" value="Serine protease inhibitor"/>
    <property type="match status" value="1"/>
</dbReference>
<dbReference type="InterPro" id="IPR023795">
    <property type="entry name" value="Serpin_CS"/>
</dbReference>
<reference evidence="13 14" key="1">
    <citation type="submission" date="2014-04" db="EMBL/GenBank/DDBJ databases">
        <title>Genome evolution of avian class.</title>
        <authorList>
            <person name="Zhang G."/>
            <person name="Li C."/>
        </authorList>
    </citation>
    <scope>NUCLEOTIDE SEQUENCE [LARGE SCALE GENOMIC DNA]</scope>
    <source>
        <strain evidence="13">BGI_N312</strain>
    </source>
</reference>
<dbReference type="KEGG" id="breg:104637711"/>
<dbReference type="PANTHER" id="PTHR11461:SF204">
    <property type="entry name" value="SERPIN B6"/>
    <property type="match status" value="1"/>
</dbReference>
<dbReference type="SUPFAM" id="SSF56574">
    <property type="entry name" value="Serpins"/>
    <property type="match status" value="1"/>
</dbReference>
<dbReference type="Gene3D" id="3.30.497.10">
    <property type="entry name" value="Antithrombin, subunit I, domain 2"/>
    <property type="match status" value="1"/>
</dbReference>
<dbReference type="InterPro" id="IPR000215">
    <property type="entry name" value="Serpin_fam"/>
</dbReference>
<evidence type="ECO:0000256" key="5">
    <source>
        <dbReference type="ARBA" id="ARBA00022900"/>
    </source>
</evidence>
<evidence type="ECO:0000256" key="1">
    <source>
        <dbReference type="ARBA" id="ARBA00004496"/>
    </source>
</evidence>
<organism evidence="13 14">
    <name type="scientific">Balearica regulorum gibbericeps</name>
    <name type="common">East African grey crowned-crane</name>
    <dbReference type="NCBI Taxonomy" id="100784"/>
    <lineage>
        <taxon>Eukaryota</taxon>
        <taxon>Metazoa</taxon>
        <taxon>Chordata</taxon>
        <taxon>Craniata</taxon>
        <taxon>Vertebrata</taxon>
        <taxon>Euteleostomi</taxon>
        <taxon>Archelosauria</taxon>
        <taxon>Archosauria</taxon>
        <taxon>Dinosauria</taxon>
        <taxon>Saurischia</taxon>
        <taxon>Theropoda</taxon>
        <taxon>Coelurosauria</taxon>
        <taxon>Aves</taxon>
        <taxon>Neognathae</taxon>
        <taxon>Neoaves</taxon>
        <taxon>Gruiformes</taxon>
        <taxon>Gruidae</taxon>
        <taxon>Balearica</taxon>
    </lineage>
</organism>
<dbReference type="GO" id="GO:0004867">
    <property type="term" value="F:serine-type endopeptidase inhibitor activity"/>
    <property type="evidence" value="ECO:0007669"/>
    <property type="project" value="UniProtKB-KW"/>
</dbReference>
<dbReference type="EMBL" id="KL478654">
    <property type="protein sequence ID" value="KFO07224.1"/>
    <property type="molecule type" value="Genomic_DNA"/>
</dbReference>
<comment type="subunit">
    <text evidence="7">Forms a complex with the monomeric form of beta-tryptase.</text>
</comment>
<evidence type="ECO:0000313" key="14">
    <source>
        <dbReference type="Proteomes" id="UP000053309"/>
    </source>
</evidence>
<dbReference type="GO" id="GO:0005615">
    <property type="term" value="C:extracellular space"/>
    <property type="evidence" value="ECO:0007669"/>
    <property type="project" value="InterPro"/>
</dbReference>
<comment type="similarity">
    <text evidence="2">Belongs to the serpin family. Ov-serpin subfamily.</text>
</comment>
<keyword evidence="6" id="KW-0007">Acetylation</keyword>
<accession>A0A087V3N2</accession>
<evidence type="ECO:0000259" key="12">
    <source>
        <dbReference type="SMART" id="SM00093"/>
    </source>
</evidence>
<keyword evidence="3" id="KW-0963">Cytoplasm</keyword>
<dbReference type="AlphaFoldDB" id="A0A087V3N2"/>
<dbReference type="GO" id="GO:0005737">
    <property type="term" value="C:cytoplasm"/>
    <property type="evidence" value="ECO:0007669"/>
    <property type="project" value="UniProtKB-SubCell"/>
</dbReference>
<dbReference type="PROSITE" id="PS00284">
    <property type="entry name" value="SERPIN"/>
    <property type="match status" value="1"/>
</dbReference>
<evidence type="ECO:0000313" key="13">
    <source>
        <dbReference type="EMBL" id="KFO07224.1"/>
    </source>
</evidence>
<evidence type="ECO:0000256" key="2">
    <source>
        <dbReference type="ARBA" id="ARBA00006426"/>
    </source>
</evidence>
<comment type="function">
    <text evidence="9">Regulates the activity of the neutrophil proteases.</text>
</comment>
<dbReference type="Gene3D" id="2.10.310.10">
    <property type="entry name" value="Serpins superfamily"/>
    <property type="match status" value="1"/>
</dbReference>
<dbReference type="SMART" id="SM00093">
    <property type="entry name" value="SERPIN"/>
    <property type="match status" value="1"/>
</dbReference>
<keyword evidence="14" id="KW-1185">Reference proteome</keyword>
<dbReference type="Gene3D" id="2.30.39.10">
    <property type="entry name" value="Alpha-1-antitrypsin, domain 1"/>
    <property type="match status" value="1"/>
</dbReference>
<evidence type="ECO:0000256" key="10">
    <source>
        <dbReference type="ARBA" id="ARBA00073281"/>
    </source>
</evidence>
<gene>
    <name evidence="13" type="ORF">N312_04596</name>
</gene>
<dbReference type="InterPro" id="IPR023796">
    <property type="entry name" value="Serpin_dom"/>
</dbReference>
<dbReference type="FunFam" id="2.30.39.10:FF:000014">
    <property type="entry name" value="Serpin family B member 9"/>
    <property type="match status" value="1"/>
</dbReference>
<dbReference type="PANTHER" id="PTHR11461">
    <property type="entry name" value="SERINE PROTEASE INHIBITOR, SERPIN"/>
    <property type="match status" value="1"/>
</dbReference>
<feature type="domain" description="Serpin" evidence="12">
    <location>
        <begin position="13"/>
        <end position="379"/>
    </location>
</feature>
<proteinExistence type="inferred from homology"/>
<dbReference type="InterPro" id="IPR042178">
    <property type="entry name" value="Serpin_sf_1"/>
</dbReference>
<evidence type="ECO:0000256" key="9">
    <source>
        <dbReference type="ARBA" id="ARBA00059846"/>
    </source>
</evidence>
<protein>
    <recommendedName>
        <fullName evidence="10">Leukocyte elastase inhibitor</fullName>
    </recommendedName>
    <alternativeName>
        <fullName evidence="11">Serpin B1</fullName>
    </alternativeName>
    <alternativeName>
        <fullName evidence="8">Serpin B6</fullName>
    </alternativeName>
</protein>
<keyword evidence="5" id="KW-0722">Serine protease inhibitor</keyword>
<dbReference type="InterPro" id="IPR042185">
    <property type="entry name" value="Serpin_sf_2"/>
</dbReference>
<evidence type="ECO:0000256" key="6">
    <source>
        <dbReference type="ARBA" id="ARBA00022990"/>
    </source>
</evidence>
<dbReference type="Proteomes" id="UP000053309">
    <property type="component" value="Unassembled WGS sequence"/>
</dbReference>
<dbReference type="FunFam" id="2.10.310.10:FF:000001">
    <property type="entry name" value="Serpin family A member 1"/>
    <property type="match status" value="1"/>
</dbReference>
<evidence type="ECO:0000256" key="3">
    <source>
        <dbReference type="ARBA" id="ARBA00022490"/>
    </source>
</evidence>
<dbReference type="OrthoDB" id="671595at2759"/>
<evidence type="ECO:0000256" key="8">
    <source>
        <dbReference type="ARBA" id="ARBA00039202"/>
    </source>
</evidence>
<dbReference type="Pfam" id="PF00079">
    <property type="entry name" value="Serpin"/>
    <property type="match status" value="1"/>
</dbReference>
<evidence type="ECO:0000256" key="7">
    <source>
        <dbReference type="ARBA" id="ARBA00038828"/>
    </source>
</evidence>